<keyword evidence="3" id="KW-1185">Reference proteome</keyword>
<proteinExistence type="predicted"/>
<dbReference type="EMBL" id="JAYWVC010000408">
    <property type="protein sequence ID" value="MED7828520.1"/>
    <property type="molecule type" value="Genomic_DNA"/>
</dbReference>
<organism evidence="2 3">
    <name type="scientific">Streptomyces chiangmaiensis</name>
    <dbReference type="NCBI Taxonomy" id="766497"/>
    <lineage>
        <taxon>Bacteria</taxon>
        <taxon>Bacillati</taxon>
        <taxon>Actinomycetota</taxon>
        <taxon>Actinomycetes</taxon>
        <taxon>Kitasatosporales</taxon>
        <taxon>Streptomycetaceae</taxon>
        <taxon>Streptomyces</taxon>
    </lineage>
</organism>
<evidence type="ECO:0000313" key="2">
    <source>
        <dbReference type="EMBL" id="MED7828520.1"/>
    </source>
</evidence>
<evidence type="ECO:0000259" key="1">
    <source>
        <dbReference type="Pfam" id="PF12697"/>
    </source>
</evidence>
<reference evidence="2" key="1">
    <citation type="submission" date="2024-01" db="EMBL/GenBank/DDBJ databases">
        <title>First draft genome sequence data of TA4-1, the type strain of Gram-positive actinobacterium Streptomyces chiangmaiensis.</title>
        <authorList>
            <person name="Yasawong M."/>
            <person name="Nantapong N."/>
        </authorList>
    </citation>
    <scope>NUCLEOTIDE SEQUENCE</scope>
    <source>
        <strain evidence="2">TA4-1</strain>
    </source>
</reference>
<dbReference type="Gene3D" id="3.40.50.1820">
    <property type="entry name" value="alpha/beta hydrolase"/>
    <property type="match status" value="1"/>
</dbReference>
<dbReference type="SUPFAM" id="SSF53474">
    <property type="entry name" value="alpha/beta-Hydrolases"/>
    <property type="match status" value="1"/>
</dbReference>
<comment type="caution">
    <text evidence="2">The sequence shown here is derived from an EMBL/GenBank/DDBJ whole genome shotgun (WGS) entry which is preliminary data.</text>
</comment>
<dbReference type="Proteomes" id="UP001333996">
    <property type="component" value="Unassembled WGS sequence"/>
</dbReference>
<sequence length="273" mass="29694">MPNRTPVVFIHGFWLHASCWEPWIDRFSACGFEPVAPGWPGEPDTVSEARRRGEAVAVVGLDDVVHHYARIVRSFDTEPVMVGHSIGGLIVQRLIGMNLGRSAVAIAAAPIKGVQLGSAFAHLCAKLPAFSDPDICARLPELSAEQFRYVIANAVTEVESACLFERYAIPSPGRTLFDAAYANSARNCRTSVRTDNATRGPLLLISGQEDCLVPDAITRAVYKLYGDSRAVTELKQFVDRGHSMIIDGGWRAVADYTLTWLAHVGVSPSEQGC</sequence>
<dbReference type="InterPro" id="IPR000073">
    <property type="entry name" value="AB_hydrolase_1"/>
</dbReference>
<evidence type="ECO:0000313" key="3">
    <source>
        <dbReference type="Proteomes" id="UP001333996"/>
    </source>
</evidence>
<dbReference type="GO" id="GO:0016787">
    <property type="term" value="F:hydrolase activity"/>
    <property type="evidence" value="ECO:0007669"/>
    <property type="project" value="UniProtKB-KW"/>
</dbReference>
<accession>A0ABU7FXA2</accession>
<dbReference type="InterPro" id="IPR029058">
    <property type="entry name" value="AB_hydrolase_fold"/>
</dbReference>
<name>A0ABU7FXA2_9ACTN</name>
<dbReference type="RefSeq" id="WP_329512860.1">
    <property type="nucleotide sequence ID" value="NZ_BAAAYZ010000005.1"/>
</dbReference>
<dbReference type="Pfam" id="PF12697">
    <property type="entry name" value="Abhydrolase_6"/>
    <property type="match status" value="1"/>
</dbReference>
<protein>
    <submittedName>
        <fullName evidence="2">Alpha/beta hydrolase</fullName>
    </submittedName>
</protein>
<gene>
    <name evidence="2" type="ORF">VXC91_43400</name>
</gene>
<keyword evidence="2" id="KW-0378">Hydrolase</keyword>
<feature type="domain" description="AB hydrolase-1" evidence="1">
    <location>
        <begin position="7"/>
        <end position="254"/>
    </location>
</feature>